<dbReference type="AlphaFoldDB" id="A0A2C5YDJ1"/>
<reference evidence="2 3" key="1">
    <citation type="submission" date="2017-06" db="EMBL/GenBank/DDBJ databases">
        <title>Ant-infecting Ophiocordyceps genomes reveal a high diversity of potential behavioral manipulation genes and a possible major role for enterotoxins.</title>
        <authorList>
            <person name="De Bekker C."/>
            <person name="Evans H.C."/>
            <person name="Brachmann A."/>
            <person name="Hughes D.P."/>
        </authorList>
    </citation>
    <scope>NUCLEOTIDE SEQUENCE [LARGE SCALE GENOMIC DNA]</scope>
    <source>
        <strain evidence="2 3">Map64</strain>
    </source>
</reference>
<protein>
    <submittedName>
        <fullName evidence="2">Uncharacterized protein</fullName>
    </submittedName>
</protein>
<name>A0A2C5YDJ1_9HYPO</name>
<proteinExistence type="predicted"/>
<evidence type="ECO:0000313" key="3">
    <source>
        <dbReference type="Proteomes" id="UP000226192"/>
    </source>
</evidence>
<organism evidence="2 3">
    <name type="scientific">Ophiocordyceps australis</name>
    <dbReference type="NCBI Taxonomy" id="1399860"/>
    <lineage>
        <taxon>Eukaryota</taxon>
        <taxon>Fungi</taxon>
        <taxon>Dikarya</taxon>
        <taxon>Ascomycota</taxon>
        <taxon>Pezizomycotina</taxon>
        <taxon>Sordariomycetes</taxon>
        <taxon>Hypocreomycetidae</taxon>
        <taxon>Hypocreales</taxon>
        <taxon>Ophiocordycipitaceae</taxon>
        <taxon>Ophiocordyceps</taxon>
    </lineage>
</organism>
<dbReference type="OrthoDB" id="5407781at2759"/>
<dbReference type="PANTHER" id="PTHR39610">
    <property type="entry name" value="BZIP DOMAIN-CONTAINING PROTEIN-RELATED"/>
    <property type="match status" value="1"/>
</dbReference>
<feature type="region of interest" description="Disordered" evidence="1">
    <location>
        <begin position="150"/>
        <end position="211"/>
    </location>
</feature>
<accession>A0A2C5YDJ1</accession>
<dbReference type="EMBL" id="NJET01000019">
    <property type="protein sequence ID" value="PHH65352.1"/>
    <property type="molecule type" value="Genomic_DNA"/>
</dbReference>
<gene>
    <name evidence="2" type="ORF">CDD81_2764</name>
</gene>
<sequence>MTSSGDASTVSHADSSADSPPRSASVSLQAAATMNAGLQREPSRRSSNSSLPRNAASPSHNSGRRRSAVLMNLQLNDPNVPAPGEMIYEQSSQRPSPQPLMASPRTADPHHHRAPSLGELHQELEAEQEASVNRLLQMIRQQQLELQRLQSSRPWQTADGSATESAGPDGRERRVSITSQQSSSQMGHWSGAMTGSFSRSPGFPPHPRSSLDMARADLHRRSRTPSRGASPRLRATSISAESGEWALGGRDESALYQAETQMLVRENQMLRHRIRDLEKQVADSTGTSGTTEPSVPSHLTTSSTADETEA</sequence>
<feature type="compositionally biased region" description="Low complexity" evidence="1">
    <location>
        <begin position="45"/>
        <end position="59"/>
    </location>
</feature>
<feature type="region of interest" description="Disordered" evidence="1">
    <location>
        <begin position="1"/>
        <end position="114"/>
    </location>
</feature>
<evidence type="ECO:0000313" key="2">
    <source>
        <dbReference type="EMBL" id="PHH65352.1"/>
    </source>
</evidence>
<evidence type="ECO:0000256" key="1">
    <source>
        <dbReference type="SAM" id="MobiDB-lite"/>
    </source>
</evidence>
<feature type="compositionally biased region" description="Polar residues" evidence="1">
    <location>
        <begin position="282"/>
        <end position="310"/>
    </location>
</feature>
<dbReference type="Proteomes" id="UP000226192">
    <property type="component" value="Unassembled WGS sequence"/>
</dbReference>
<feature type="compositionally biased region" description="Polar residues" evidence="1">
    <location>
        <begin position="176"/>
        <end position="199"/>
    </location>
</feature>
<feature type="region of interest" description="Disordered" evidence="1">
    <location>
        <begin position="218"/>
        <end position="237"/>
    </location>
</feature>
<feature type="region of interest" description="Disordered" evidence="1">
    <location>
        <begin position="278"/>
        <end position="310"/>
    </location>
</feature>
<feature type="compositionally biased region" description="Polar residues" evidence="1">
    <location>
        <begin position="151"/>
        <end position="164"/>
    </location>
</feature>
<keyword evidence="3" id="KW-1185">Reference proteome</keyword>
<comment type="caution">
    <text evidence="2">The sequence shown here is derived from an EMBL/GenBank/DDBJ whole genome shotgun (WGS) entry which is preliminary data.</text>
</comment>
<dbReference type="PANTHER" id="PTHR39610:SF2">
    <property type="entry name" value="BZIP DOMAIN-CONTAINING PROTEIN"/>
    <property type="match status" value="1"/>
</dbReference>
<feature type="compositionally biased region" description="Low complexity" evidence="1">
    <location>
        <begin position="10"/>
        <end position="27"/>
    </location>
</feature>